<organism evidence="1 2">
    <name type="scientific">Maribacter confluentis</name>
    <dbReference type="NCBI Taxonomy" id="1656093"/>
    <lineage>
        <taxon>Bacteria</taxon>
        <taxon>Pseudomonadati</taxon>
        <taxon>Bacteroidota</taxon>
        <taxon>Flavobacteriia</taxon>
        <taxon>Flavobacteriales</taxon>
        <taxon>Flavobacteriaceae</taxon>
        <taxon>Maribacter</taxon>
    </lineage>
</organism>
<sequence>MEQLLTKEDIKEILYGNFKNPVLMYYGTRLIPKEHHPHTALIAVSDRHSLLLIKGNKDTGNQHIIDRHNYWSTKLYTVQKENGDTVFQHQSRFPGDVSPIHFLTIADEIYKPENLIVDNPHPDSDKFDLYIGEYLFEKKKKERVKLLVYKDTKIIHSLFLQSAKYNKKRVKKFPFSRGEVKYAKKKPNEVRKVLIPYFDSKFKLCFGITIEKYPEHNREDIIIMIFDPKSSDLSKYNFIKIQEREINHFVSEQAEEFNYQHADLREVEQLIQELDNDLKSGRYKFKRKKASI</sequence>
<evidence type="ECO:0000313" key="2">
    <source>
        <dbReference type="Proteomes" id="UP001168579"/>
    </source>
</evidence>
<name>A0ABT8RUG2_9FLAO</name>
<protein>
    <submittedName>
        <fullName evidence="1">Uncharacterized protein</fullName>
    </submittedName>
</protein>
<gene>
    <name evidence="1" type="ORF">Q2T41_18070</name>
</gene>
<keyword evidence="2" id="KW-1185">Reference proteome</keyword>
<reference evidence="1" key="1">
    <citation type="journal article" date="2014" name="Int. J. Syst. Evol. Microbiol.">
        <title>Complete genome of a new Firmicutes species belonging to the dominant human colonic microbiota ('Ruminococcus bicirculans') reveals two chromosomes and a selective capacity to utilize plant glucans.</title>
        <authorList>
            <consortium name="NISC Comparative Sequencing Program"/>
            <person name="Wegmann U."/>
            <person name="Louis P."/>
            <person name="Goesmann A."/>
            <person name="Henrissat B."/>
            <person name="Duncan S.H."/>
            <person name="Flint H.J."/>
        </authorList>
    </citation>
    <scope>NUCLEOTIDE SEQUENCE</scope>
    <source>
        <strain evidence="1">CECT 8869</strain>
    </source>
</reference>
<reference evidence="1" key="2">
    <citation type="submission" date="2023-06" db="EMBL/GenBank/DDBJ databases">
        <authorList>
            <person name="Lucena T."/>
            <person name="Sun Q."/>
        </authorList>
    </citation>
    <scope>NUCLEOTIDE SEQUENCE</scope>
    <source>
        <strain evidence="1">CECT 8869</strain>
    </source>
</reference>
<comment type="caution">
    <text evidence="1">The sequence shown here is derived from an EMBL/GenBank/DDBJ whole genome shotgun (WGS) entry which is preliminary data.</text>
</comment>
<dbReference type="EMBL" id="JAUKUC010000001">
    <property type="protein sequence ID" value="MDO1514565.1"/>
    <property type="molecule type" value="Genomic_DNA"/>
</dbReference>
<dbReference type="RefSeq" id="WP_304437222.1">
    <property type="nucleotide sequence ID" value="NZ_JAUKUC010000001.1"/>
</dbReference>
<evidence type="ECO:0000313" key="1">
    <source>
        <dbReference type="EMBL" id="MDO1514565.1"/>
    </source>
</evidence>
<accession>A0ABT8RUG2</accession>
<dbReference type="Proteomes" id="UP001168579">
    <property type="component" value="Unassembled WGS sequence"/>
</dbReference>
<proteinExistence type="predicted"/>